<dbReference type="RefSeq" id="WP_113855449.1">
    <property type="nucleotide sequence ID" value="NZ_CP011940.1"/>
</dbReference>
<reference evidence="1 4" key="2">
    <citation type="submission" date="2024-10" db="EMBL/GenBank/DDBJ databases">
        <authorList>
            <person name="Sang B.-I."/>
            <person name="Prabhaharan D."/>
        </authorList>
    </citation>
    <scope>NUCLEOTIDE SEQUENCE [LARGE SCALE GENOMIC DNA]</scope>
    <source>
        <strain evidence="1 4">MH</strain>
    </source>
</reference>
<dbReference type="Proteomes" id="UP001605989">
    <property type="component" value="Unassembled WGS sequence"/>
</dbReference>
<dbReference type="KEGG" id="mhw:ACT01_04830"/>
<gene>
    <name evidence="1" type="ORF">ACGTZG_07270</name>
    <name evidence="2" type="ORF">HF872_07190</name>
</gene>
<sequence>MRYITEMDLRDLYHEEPFTTYYLATDNRLTPGARQFLTDRRIPCETAWGERQERKADAVPAAEETEPAPSWQLMKLWHTLEHAESLIMVTAEWFSRHGEHLAAEDFTALARTLQRTRLACEQGEIPPALTFWNCTEGELREKVDDTVIPFSLEKLPEDEVLRAKLLMLNHLRTYLQMLEPLVLETQSRHGDAGPGVYEGLIHILHSLTNVLCIMMGKYMRGSV</sequence>
<dbReference type="EMBL" id="JABAFG010000010">
    <property type="protein sequence ID" value="NME28407.1"/>
    <property type="molecule type" value="Genomic_DNA"/>
</dbReference>
<accession>A0A848BZF9</accession>
<name>A0A848BZF9_9FIRM</name>
<evidence type="ECO:0000313" key="2">
    <source>
        <dbReference type="EMBL" id="NME28407.1"/>
    </source>
</evidence>
<dbReference type="AlphaFoldDB" id="A0A848BZF9"/>
<dbReference type="EMBL" id="JBIEKR010000005">
    <property type="protein sequence ID" value="MFG6272987.1"/>
    <property type="molecule type" value="Genomic_DNA"/>
</dbReference>
<reference evidence="2 3" key="1">
    <citation type="submission" date="2020-04" db="EMBL/GenBank/DDBJ databases">
        <authorList>
            <person name="Hitch T.C.A."/>
            <person name="Wylensek D."/>
            <person name="Clavel T."/>
        </authorList>
    </citation>
    <scope>NUCLEOTIDE SEQUENCE [LARGE SCALE GENOMIC DNA]</scope>
    <source>
        <strain evidence="2 3">Oil-RF-744-FAT-WT-6-1</strain>
    </source>
</reference>
<keyword evidence="4" id="KW-1185">Reference proteome</keyword>
<dbReference type="Proteomes" id="UP000591071">
    <property type="component" value="Unassembled WGS sequence"/>
</dbReference>
<evidence type="ECO:0000313" key="1">
    <source>
        <dbReference type="EMBL" id="MFG6272987.1"/>
    </source>
</evidence>
<proteinExistence type="predicted"/>
<evidence type="ECO:0000313" key="4">
    <source>
        <dbReference type="Proteomes" id="UP001605989"/>
    </source>
</evidence>
<comment type="caution">
    <text evidence="2">The sequence shown here is derived from an EMBL/GenBank/DDBJ whole genome shotgun (WGS) entry which is preliminary data.</text>
</comment>
<evidence type="ECO:0000313" key="3">
    <source>
        <dbReference type="Proteomes" id="UP000591071"/>
    </source>
</evidence>
<evidence type="ECO:0008006" key="5">
    <source>
        <dbReference type="Google" id="ProtNLM"/>
    </source>
</evidence>
<protein>
    <recommendedName>
        <fullName evidence="5">Ethanolamine utilization cobalamin adenosyltransferase</fullName>
    </recommendedName>
</protein>
<dbReference type="OrthoDB" id="306726at2"/>
<organism evidence="2 3">
    <name type="scientific">Megasphaera hexanoica</name>
    <dbReference type="NCBI Taxonomy" id="1675036"/>
    <lineage>
        <taxon>Bacteria</taxon>
        <taxon>Bacillati</taxon>
        <taxon>Bacillota</taxon>
        <taxon>Negativicutes</taxon>
        <taxon>Veillonellales</taxon>
        <taxon>Veillonellaceae</taxon>
        <taxon>Megasphaera</taxon>
    </lineage>
</organism>